<name>A0ABU1L275_9BURK</name>
<accession>A0ABU1L275</accession>
<dbReference type="Proteomes" id="UP001185254">
    <property type="component" value="Unassembled WGS sequence"/>
</dbReference>
<proteinExistence type="predicted"/>
<gene>
    <name evidence="1" type="ORF">J2776_004021</name>
</gene>
<comment type="caution">
    <text evidence="1">The sequence shown here is derived from an EMBL/GenBank/DDBJ whole genome shotgun (WGS) entry which is preliminary data.</text>
</comment>
<protein>
    <submittedName>
        <fullName evidence="1">Uncharacterized protein</fullName>
    </submittedName>
</protein>
<reference evidence="1 2" key="1">
    <citation type="submission" date="2023-07" db="EMBL/GenBank/DDBJ databases">
        <title>Sorghum-associated microbial communities from plants grown in Nebraska, USA.</title>
        <authorList>
            <person name="Schachtman D."/>
        </authorList>
    </citation>
    <scope>NUCLEOTIDE SEQUENCE [LARGE SCALE GENOMIC DNA]</scope>
    <source>
        <strain evidence="1 2">DS1039</strain>
    </source>
</reference>
<organism evidence="1 2">
    <name type="scientific">Paraburkholderia caledonica</name>
    <dbReference type="NCBI Taxonomy" id="134536"/>
    <lineage>
        <taxon>Bacteria</taxon>
        <taxon>Pseudomonadati</taxon>
        <taxon>Pseudomonadota</taxon>
        <taxon>Betaproteobacteria</taxon>
        <taxon>Burkholderiales</taxon>
        <taxon>Burkholderiaceae</taxon>
        <taxon>Paraburkholderia</taxon>
    </lineage>
</organism>
<evidence type="ECO:0000313" key="2">
    <source>
        <dbReference type="Proteomes" id="UP001185254"/>
    </source>
</evidence>
<dbReference type="EMBL" id="JAVDQN010000003">
    <property type="protein sequence ID" value="MDR6377321.1"/>
    <property type="molecule type" value="Genomic_DNA"/>
</dbReference>
<evidence type="ECO:0000313" key="1">
    <source>
        <dbReference type="EMBL" id="MDR6377321.1"/>
    </source>
</evidence>
<sequence>MTFTTDCKPCGCSRRPKAPKCEKCASRRRRAADRAAKTPLQINVDEILTMMRVHLRTKGRR</sequence>
<keyword evidence="2" id="KW-1185">Reference proteome</keyword>